<proteinExistence type="predicted"/>
<protein>
    <recommendedName>
        <fullName evidence="4">Helix-turn-helix DNA binding domain protein</fullName>
    </recommendedName>
</protein>
<evidence type="ECO:0000313" key="2">
    <source>
        <dbReference type="EMBL" id="AYR02777.1"/>
    </source>
</evidence>
<dbReference type="EMBL" id="MH976510">
    <property type="protein sequence ID" value="AYR02777.1"/>
    <property type="molecule type" value="Genomic_DNA"/>
</dbReference>
<accession>A0A3G3M9K5</accession>
<gene>
    <name evidence="2" type="primary">57</name>
    <name evidence="2" type="ORF">SEA_FOSTEROUS_57</name>
</gene>
<organism evidence="2 3">
    <name type="scientific">Gordonia phage Fosterous</name>
    <dbReference type="NCBI Taxonomy" id="2483668"/>
    <lineage>
        <taxon>Viruses</taxon>
        <taxon>Duplodnaviria</taxon>
        <taxon>Heunggongvirae</taxon>
        <taxon>Uroviricota</taxon>
        <taxon>Caudoviricetes</taxon>
        <taxon>Stackebrandtviridae</taxon>
        <taxon>Schenleyvirinae</taxon>
        <taxon>Vividuovirus</taxon>
        <taxon>Vividuovirus fosterous</taxon>
    </lineage>
</organism>
<feature type="compositionally biased region" description="Basic and acidic residues" evidence="1">
    <location>
        <begin position="152"/>
        <end position="161"/>
    </location>
</feature>
<evidence type="ECO:0008006" key="4">
    <source>
        <dbReference type="Google" id="ProtNLM"/>
    </source>
</evidence>
<evidence type="ECO:0000256" key="1">
    <source>
        <dbReference type="SAM" id="MobiDB-lite"/>
    </source>
</evidence>
<name>A0A3G3M9K5_9CAUD</name>
<dbReference type="GeneID" id="65116985"/>
<dbReference type="KEGG" id="vg:65116985"/>
<evidence type="ECO:0000313" key="3">
    <source>
        <dbReference type="Proteomes" id="UP000279733"/>
    </source>
</evidence>
<keyword evidence="3" id="KW-1185">Reference proteome</keyword>
<dbReference type="Proteomes" id="UP000279733">
    <property type="component" value="Segment"/>
</dbReference>
<reference evidence="2 3" key="1">
    <citation type="submission" date="2018-09" db="EMBL/GenBank/DDBJ databases">
        <authorList>
            <person name="Pope W.H."/>
            <person name="Garlena R.A."/>
            <person name="Russell D.A."/>
            <person name="Jacobs-Sera D."/>
            <person name="Hatfull G.F."/>
        </authorList>
    </citation>
    <scope>NUCLEOTIDE SEQUENCE [LARGE SCALE GENOMIC DNA]</scope>
</reference>
<dbReference type="RefSeq" id="YP_010099300.1">
    <property type="nucleotide sequence ID" value="NC_055775.1"/>
</dbReference>
<feature type="region of interest" description="Disordered" evidence="1">
    <location>
        <begin position="104"/>
        <end position="187"/>
    </location>
</feature>
<sequence>MSRFAPAAGADGVAVSDRWFKVDTSIVRNPKVLQLSRTQRWALIELWAYSAEDLTDGVISRTYCDQMIGKRLRNVLLEHGFLHWIEPDKTLQIHDYLAHQQSREQVLATSQKRRAAGRKGGAAKAAKAKPGGGNLLDDPVSNLPPEPSSKIVADKDQDKNSYLRKSAPSPNGTRAHGGVPLPPEPVDDPYATAGTLALVPALPDRRPDGRRIPKRTRNQMLAELNATARSVDAARIASAFEASLGGRLDRATLVEIGRVCDGLLRDGIPPAQIAAGITAWHDSDRLYPSQIPRFVAKAARTSRPATGKPTAAAVEAHDVAAQLIEELGL</sequence>